<proteinExistence type="predicted"/>
<dbReference type="AlphaFoldDB" id="A0A1H7AFW8"/>
<organism evidence="1 2">
    <name type="scientific">Azotobacter beijerinckii</name>
    <dbReference type="NCBI Taxonomy" id="170623"/>
    <lineage>
        <taxon>Bacteria</taxon>
        <taxon>Pseudomonadati</taxon>
        <taxon>Pseudomonadota</taxon>
        <taxon>Gammaproteobacteria</taxon>
        <taxon>Pseudomonadales</taxon>
        <taxon>Pseudomonadaceae</taxon>
        <taxon>Azotobacter</taxon>
    </lineage>
</organism>
<name>A0A1H7AFW8_9GAMM</name>
<dbReference type="STRING" id="170623.SAMN04244579_04899"/>
<dbReference type="EMBL" id="FNYO01000211">
    <property type="protein sequence ID" value="SEJ60790.1"/>
    <property type="molecule type" value="Genomic_DNA"/>
</dbReference>
<dbReference type="RefSeq" id="WP_090903344.1">
    <property type="nucleotide sequence ID" value="NZ_FNYO01000211.1"/>
</dbReference>
<accession>A0A1H7AFW8</accession>
<gene>
    <name evidence="1" type="ORF">SAMN04244579_04899</name>
</gene>
<dbReference type="Proteomes" id="UP000199005">
    <property type="component" value="Unassembled WGS sequence"/>
</dbReference>
<evidence type="ECO:0000313" key="1">
    <source>
        <dbReference type="EMBL" id="SEJ60790.1"/>
    </source>
</evidence>
<evidence type="ECO:0000313" key="2">
    <source>
        <dbReference type="Proteomes" id="UP000199005"/>
    </source>
</evidence>
<sequence>MNNAVHAIFCRKSNELMIDSGRVFKVPPQIARTVSADAPDTRFVKSWAVMYRLIPAHAQVTFLQSA</sequence>
<protein>
    <submittedName>
        <fullName evidence="1">Uncharacterized protein</fullName>
    </submittedName>
</protein>
<reference evidence="1 2" key="1">
    <citation type="submission" date="2016-10" db="EMBL/GenBank/DDBJ databases">
        <authorList>
            <person name="de Groot N.N."/>
        </authorList>
    </citation>
    <scope>NUCLEOTIDE SEQUENCE [LARGE SCALE GENOMIC DNA]</scope>
    <source>
        <strain evidence="1 2">DSM 1041</strain>
    </source>
</reference>